<keyword evidence="3 6" id="KW-1140">T=1 icosahedral capsid protein</keyword>
<dbReference type="Pfam" id="PF02956">
    <property type="entry name" value="TT_ORF1"/>
    <property type="match status" value="1"/>
</dbReference>
<evidence type="ECO:0000256" key="2">
    <source>
        <dbReference type="ARBA" id="ARBA00006131"/>
    </source>
</evidence>
<evidence type="ECO:0000256" key="5">
    <source>
        <dbReference type="ARBA" id="ARBA00022844"/>
    </source>
</evidence>
<keyword evidence="4 6" id="KW-0167">Capsid protein</keyword>
<reference evidence="7" key="1">
    <citation type="journal article" date="2017" name="Virus Evol.">
        <title>Diverse and highly recombinant anelloviruses associated with Weddell seals in Antarctica.</title>
        <authorList>
            <person name="Fahsbender E."/>
            <person name="Burns J.M."/>
            <person name="Kim S."/>
            <person name="Kraberger S."/>
            <person name="Frankfurter G."/>
            <person name="Eilers A."/>
            <person name="Shero M."/>
            <person name="Beltran R."/>
            <person name="Kirkham A."/>
            <person name="McCorkell R."/>
            <person name="Berngartt R."/>
            <person name="Male M.F."/>
            <person name="Ballard G."/>
            <person name="Ainley D.G."/>
            <person name="Breitbart M."/>
            <person name="Varsani A."/>
        </authorList>
    </citation>
    <scope>NUCLEOTIDE SEQUENCE</scope>
    <source>
        <strain evidence="7">TTLwV-2_gt2_wsp12</strain>
    </source>
</reference>
<comment type="similarity">
    <text evidence="2 6">Belongs to the anelloviridae capsid protein family.</text>
</comment>
<comment type="subcellular location">
    <subcellularLocation>
        <location evidence="1 6">Virion</location>
    </subcellularLocation>
</comment>
<dbReference type="EMBL" id="KY246529">
    <property type="protein sequence ID" value="ASA48689.1"/>
    <property type="molecule type" value="Genomic_DNA"/>
</dbReference>
<evidence type="ECO:0000256" key="3">
    <source>
        <dbReference type="ARBA" id="ARBA00022431"/>
    </source>
</evidence>
<proteinExistence type="inferred from homology"/>
<organism evidence="7">
    <name type="scientific">Torque teno Leptonychotes weddellii virus-2</name>
    <dbReference type="NCBI Taxonomy" id="2012677"/>
    <lineage>
        <taxon>Viruses</taxon>
        <taxon>Monodnaviria</taxon>
        <taxon>Shotokuvirae</taxon>
        <taxon>Commensaviricota</taxon>
        <taxon>Cardeaviricetes</taxon>
        <taxon>Sanitavirales</taxon>
        <taxon>Anelloviridae</taxon>
        <taxon>Lambdatorquevirus</taxon>
        <taxon>Lambdatorquevirus phoci6</taxon>
    </lineage>
</organism>
<keyword evidence="5 6" id="KW-0946">Virion</keyword>
<evidence type="ECO:0000313" key="7">
    <source>
        <dbReference type="EMBL" id="ASA48689.1"/>
    </source>
</evidence>
<name>A0A1Z2RVR4_9VIRU</name>
<evidence type="ECO:0000256" key="1">
    <source>
        <dbReference type="ARBA" id="ARBA00004328"/>
    </source>
</evidence>
<protein>
    <recommendedName>
        <fullName evidence="6">Capsid protein</fullName>
    </recommendedName>
</protein>
<dbReference type="GO" id="GO:0039615">
    <property type="term" value="C:T=1 icosahedral viral capsid"/>
    <property type="evidence" value="ECO:0007669"/>
    <property type="project" value="UniProtKB-UniRule"/>
</dbReference>
<evidence type="ECO:0000256" key="6">
    <source>
        <dbReference type="RuleBase" id="RU361230"/>
    </source>
</evidence>
<accession>A0A1Z2RVR4</accession>
<evidence type="ECO:0000256" key="4">
    <source>
        <dbReference type="ARBA" id="ARBA00022561"/>
    </source>
</evidence>
<comment type="function">
    <text evidence="6">Self-assembles to form an icosahedral capsid.</text>
</comment>
<sequence length="461" mass="55255">MARYWRRWRKRPRYGRRARFRSWRRFRHWGHRRRRYWRRWRHFRPRTAAVRYTPAKRHKILVVSGYEPLGNVCSQTRAMDEAKPYIVLDVPDMDDKVKQAAKNMKRDNGKSTEWSGTWGHHFFSFRQLVTRAQYYFANFSTDWRTYDYLQFLGGRIWLPRQMFFDWIFYIDSDLQDKTMTPEEMDKYKNSKTWFHPGILINRKGAKLVGSPHRFGLKTMFRKVYVRPPASWEGLFNLPSAMDYIFVHWAWTGIDLEQSFMDAWCVKNRTSTDPTTPCEEVPWFMGGIESMQPQVKEGDRRSDWVDREKYEKKTRTCSAQADSFMRWGPFLPWTFGFPYLQSRSIWFKYKFFFKLSGDSVYRRPPTESHADLVPRAPEHKNQVFSTQVPPRSILKRPLSTADILPGDLDSDGILKDASLERIISSGGGGQPAMLVPKRVRFRIDRRQRQHRINRLLRWVLGE</sequence>
<dbReference type="InterPro" id="IPR004219">
    <property type="entry name" value="TTvirus_Unk"/>
</dbReference>